<accession>A0ABQ8INE1</accession>
<gene>
    <name evidence="3" type="ORF">JRO89_XS01G0315200</name>
</gene>
<keyword evidence="4" id="KW-1185">Reference proteome</keyword>
<dbReference type="PANTHER" id="PTHR12203:SF74">
    <property type="entry name" value="GLYCOSYLTRANSFERASE"/>
    <property type="match status" value="1"/>
</dbReference>
<keyword evidence="1" id="KW-0175">Coiled coil</keyword>
<dbReference type="InterPro" id="IPR006598">
    <property type="entry name" value="CAP10"/>
</dbReference>
<dbReference type="Proteomes" id="UP000827721">
    <property type="component" value="Unassembled WGS sequence"/>
</dbReference>
<dbReference type="Pfam" id="PF05686">
    <property type="entry name" value="Glyco_transf_90"/>
    <property type="match status" value="1"/>
</dbReference>
<feature type="domain" description="Glycosyl transferase CAP10" evidence="2">
    <location>
        <begin position="155"/>
        <end position="363"/>
    </location>
</feature>
<dbReference type="EMBL" id="JAFEMO010000001">
    <property type="protein sequence ID" value="KAH7577913.1"/>
    <property type="molecule type" value="Genomic_DNA"/>
</dbReference>
<comment type="caution">
    <text evidence="3">The sequence shown here is derived from an EMBL/GenBank/DDBJ whole genome shotgun (WGS) entry which is preliminary data.</text>
</comment>
<evidence type="ECO:0000313" key="4">
    <source>
        <dbReference type="Proteomes" id="UP000827721"/>
    </source>
</evidence>
<sequence>MGIINYFSILLHYPLYRCLHLLVGYCSPLLKAILATKTSNKTLKHHQPFVYILNCSDEVLARKCRFKNAVLPPESGDALDGMCPDYFRWIGEDLRWWKKTGISREMLDRAKDVAHFRLLIVKGKAYVERFKKPYQTRDMFTIWGILQLMRLYPGKVPDLELLFYCNDKPVIKKTDYQGPNATWPPPVFHYCANQETLDIVFPDWTFWGWAETNIRPWEGLLKDIKEGNSKTKWKDRIPYAYWKGNPYVSSTRSKLIKCNSSQWNTRLYVQNWEKEIEQGYKNSKLEDQCTHSLMPMQHYWPIKTDTKCNDLKFAVDWGNNHTHQAEAIGKEGSKFIQESLKLKYVYDYMFHLLSEYAKLLKFEPTVPPGVKEMCSEKIACTEEGLWKKFLVEAMVISPSETLPCTMPPPFDDHSLRGFFEKKERKKQQVEILESEYLKKLNKKQQ</sequence>
<dbReference type="PANTHER" id="PTHR12203">
    <property type="entry name" value="KDEL LYS-ASP-GLU-LEU CONTAINING - RELATED"/>
    <property type="match status" value="1"/>
</dbReference>
<evidence type="ECO:0000259" key="2">
    <source>
        <dbReference type="SMART" id="SM00672"/>
    </source>
</evidence>
<proteinExistence type="predicted"/>
<dbReference type="InterPro" id="IPR051091">
    <property type="entry name" value="O-Glucosyltr/Glycosyltrsf_90"/>
</dbReference>
<evidence type="ECO:0000256" key="1">
    <source>
        <dbReference type="SAM" id="Coils"/>
    </source>
</evidence>
<evidence type="ECO:0000313" key="3">
    <source>
        <dbReference type="EMBL" id="KAH7577913.1"/>
    </source>
</evidence>
<reference evidence="3 4" key="1">
    <citation type="submission" date="2021-02" db="EMBL/GenBank/DDBJ databases">
        <title>Plant Genome Project.</title>
        <authorList>
            <person name="Zhang R.-G."/>
        </authorList>
    </citation>
    <scope>NUCLEOTIDE SEQUENCE [LARGE SCALE GENOMIC DNA]</scope>
    <source>
        <tissue evidence="3">Leaves</tissue>
    </source>
</reference>
<name>A0ABQ8INE1_9ROSI</name>
<dbReference type="SMART" id="SM00672">
    <property type="entry name" value="CAP10"/>
    <property type="match status" value="1"/>
</dbReference>
<feature type="coiled-coil region" evidence="1">
    <location>
        <begin position="415"/>
        <end position="442"/>
    </location>
</feature>
<protein>
    <recommendedName>
        <fullName evidence="2">Glycosyl transferase CAP10 domain-containing protein</fullName>
    </recommendedName>
</protein>
<organism evidence="3 4">
    <name type="scientific">Xanthoceras sorbifolium</name>
    <dbReference type="NCBI Taxonomy" id="99658"/>
    <lineage>
        <taxon>Eukaryota</taxon>
        <taxon>Viridiplantae</taxon>
        <taxon>Streptophyta</taxon>
        <taxon>Embryophyta</taxon>
        <taxon>Tracheophyta</taxon>
        <taxon>Spermatophyta</taxon>
        <taxon>Magnoliopsida</taxon>
        <taxon>eudicotyledons</taxon>
        <taxon>Gunneridae</taxon>
        <taxon>Pentapetalae</taxon>
        <taxon>rosids</taxon>
        <taxon>malvids</taxon>
        <taxon>Sapindales</taxon>
        <taxon>Sapindaceae</taxon>
        <taxon>Xanthoceroideae</taxon>
        <taxon>Xanthoceras</taxon>
    </lineage>
</organism>